<sequence>MDFPDALSSLISFGMEDAEDDEKIEEDNSFMDFIFGN</sequence>
<keyword evidence="2" id="KW-1185">Reference proteome</keyword>
<dbReference type="Proteomes" id="UP000010793">
    <property type="component" value="Chromosome"/>
</dbReference>
<gene>
    <name evidence="1" type="ORF">BPP43_07855</name>
</gene>
<name>A0A3B6W1F3_BRAPL</name>
<organism evidence="1 2">
    <name type="scientific">Brachyspira pilosicoli P43/6/78</name>
    <dbReference type="NCBI Taxonomy" id="1042417"/>
    <lineage>
        <taxon>Bacteria</taxon>
        <taxon>Pseudomonadati</taxon>
        <taxon>Spirochaetota</taxon>
        <taxon>Spirochaetia</taxon>
        <taxon>Brachyspirales</taxon>
        <taxon>Brachyspiraceae</taxon>
        <taxon>Brachyspira</taxon>
    </lineage>
</organism>
<protein>
    <submittedName>
        <fullName evidence="1">Uncharacterized protein</fullName>
    </submittedName>
</protein>
<accession>A0A3B6W1F3</accession>
<dbReference type="AlphaFoldDB" id="A0A3B6W1F3"/>
<evidence type="ECO:0000313" key="1">
    <source>
        <dbReference type="EMBL" id="AGA66777.1"/>
    </source>
</evidence>
<dbReference type="EMBL" id="CP002873">
    <property type="protein sequence ID" value="AGA66777.1"/>
    <property type="molecule type" value="Genomic_DNA"/>
</dbReference>
<evidence type="ECO:0000313" key="2">
    <source>
        <dbReference type="Proteomes" id="UP000010793"/>
    </source>
</evidence>
<dbReference type="KEGG" id="bpip:BPP43_07855"/>
<reference evidence="1 2" key="1">
    <citation type="journal article" date="2013" name="Genome Announc.">
        <title>Complete Genome Sequence of the Porcine Strain Brachyspira pilosicoli P43/6/78(T.).</title>
        <authorList>
            <person name="Lin C."/>
            <person name="den Bakker H.C."/>
            <person name="Suzuki H."/>
            <person name="Lefebure T."/>
            <person name="Ponnala L."/>
            <person name="Sun Q."/>
            <person name="Stanhope M.J."/>
            <person name="Wiedmann M."/>
            <person name="Duhamel G.E."/>
        </authorList>
    </citation>
    <scope>NUCLEOTIDE SEQUENCE [LARGE SCALE GENOMIC DNA]</scope>
    <source>
        <strain evidence="1 2">P43/6/78</strain>
    </source>
</reference>
<proteinExistence type="predicted"/>